<dbReference type="Pfam" id="PF00512">
    <property type="entry name" value="HisKA"/>
    <property type="match status" value="1"/>
</dbReference>
<evidence type="ECO:0000259" key="13">
    <source>
        <dbReference type="PROSITE" id="PS50112"/>
    </source>
</evidence>
<dbReference type="Gene3D" id="1.10.287.130">
    <property type="match status" value="1"/>
</dbReference>
<dbReference type="EC" id="2.7.13.3" evidence="3"/>
<dbReference type="FunFam" id="1.10.287.130:FF:000001">
    <property type="entry name" value="Two-component sensor histidine kinase"/>
    <property type="match status" value="1"/>
</dbReference>
<accession>K8ZQT8</accession>
<dbReference type="SUPFAM" id="SSF55785">
    <property type="entry name" value="PYP-like sensor domain (PAS domain)"/>
    <property type="match status" value="1"/>
</dbReference>
<sequence length="608" mass="69312">MRKTKKRHFFSSIHVKIATVFTLLLLVFVEIVGAIFIRGLEETTINNFETTTNEQVEMLANNLGMDLSEHPKDTGLIQQRIIDFTKNNILEVRVINNKGIILAATSKRQSKNNIGQKNEYGILNDLIVHHAVERDPQTNRRIYTNVQPIYSTSGDTVIGAVYVESDLERQYEQVLQTTIIFLTAALIAMGICLIIAIFVSRQLTKPIDEMQKQAQKIARGDYSSKVKVYGNDELGQLGETFNELSDRVEESQEVLEGERHRLDSILRHMTDGVIATDRRGRILIINEMAQQIMNTTLEKVEGTSILDFLGWRGTYRLKDLFAQESSIFVHREVDGVQTILKADLSVIRQENGFVNGLVCVLHDVTEQEKNEEERRNFVSNVSHELRTPLTSMRSYLEALNDGAWQDPELAPQFLKVTQEETERMIRMISDLLNLSRMDAGRSPLNLEMIQLNGMLNFILDRFDMLIEKEELNYQIVREFTRRDLFVEADKDKLMQVFDNILNNAMKYSPKGGTITVRLIETHSEAIVAISDEGMGIPKKDLGKVFDRFYRVDKARSREMGGTGLGLAISKEVITAHGGKIWVDSTEGKGSTFFISLPYETFDEEEDWG</sequence>
<keyword evidence="4" id="KW-0597">Phosphoprotein</keyword>
<feature type="domain" description="Histidine kinase" evidence="12">
    <location>
        <begin position="380"/>
        <end position="600"/>
    </location>
</feature>
<dbReference type="Gene3D" id="3.30.450.20">
    <property type="entry name" value="PAS domain"/>
    <property type="match status" value="2"/>
</dbReference>
<dbReference type="PANTHER" id="PTHR45453">
    <property type="entry name" value="PHOSPHATE REGULON SENSOR PROTEIN PHOR"/>
    <property type="match status" value="1"/>
</dbReference>
<feature type="domain" description="HAMP" evidence="15">
    <location>
        <begin position="201"/>
        <end position="253"/>
    </location>
</feature>
<dbReference type="STRING" id="1234409.C683_0195"/>
<dbReference type="NCBIfam" id="NF033092">
    <property type="entry name" value="HK_WalK"/>
    <property type="match status" value="1"/>
</dbReference>
<evidence type="ECO:0000256" key="1">
    <source>
        <dbReference type="ARBA" id="ARBA00000085"/>
    </source>
</evidence>
<evidence type="ECO:0000256" key="6">
    <source>
        <dbReference type="ARBA" id="ARBA00022692"/>
    </source>
</evidence>
<proteinExistence type="predicted"/>
<dbReference type="CDD" id="cd00075">
    <property type="entry name" value="HATPase"/>
    <property type="match status" value="1"/>
</dbReference>
<dbReference type="InterPro" id="IPR000700">
    <property type="entry name" value="PAS-assoc_C"/>
</dbReference>
<dbReference type="InterPro" id="IPR036097">
    <property type="entry name" value="HisK_dim/P_sf"/>
</dbReference>
<comment type="caution">
    <text evidence="16">The sequence shown here is derived from an EMBL/GenBank/DDBJ whole genome shotgun (WGS) entry which is preliminary data.</text>
</comment>
<dbReference type="eggNOG" id="COG5002">
    <property type="taxonomic scope" value="Bacteria"/>
</dbReference>
<dbReference type="SMART" id="SM00388">
    <property type="entry name" value="HisKA"/>
    <property type="match status" value="1"/>
</dbReference>
<keyword evidence="7 16" id="KW-0418">Kinase</keyword>
<dbReference type="GO" id="GO:0005886">
    <property type="term" value="C:plasma membrane"/>
    <property type="evidence" value="ECO:0007669"/>
    <property type="project" value="TreeGrafter"/>
</dbReference>
<dbReference type="InterPro" id="IPR003661">
    <property type="entry name" value="HisK_dim/P_dom"/>
</dbReference>
<feature type="transmembrane region" description="Helical" evidence="11">
    <location>
        <begin position="179"/>
        <end position="200"/>
    </location>
</feature>
<dbReference type="RefSeq" id="WP_009488424.1">
    <property type="nucleotide sequence ID" value="NZ_AMYT01000007.1"/>
</dbReference>
<dbReference type="SUPFAM" id="SSF55874">
    <property type="entry name" value="ATPase domain of HSP90 chaperone/DNA topoisomerase II/histidine kinase"/>
    <property type="match status" value="1"/>
</dbReference>
<evidence type="ECO:0000256" key="2">
    <source>
        <dbReference type="ARBA" id="ARBA00004370"/>
    </source>
</evidence>
<dbReference type="CDD" id="cd00130">
    <property type="entry name" value="PAS"/>
    <property type="match status" value="1"/>
</dbReference>
<dbReference type="PROSITE" id="PS50109">
    <property type="entry name" value="HIS_KIN"/>
    <property type="match status" value="1"/>
</dbReference>
<evidence type="ECO:0000259" key="14">
    <source>
        <dbReference type="PROSITE" id="PS50113"/>
    </source>
</evidence>
<evidence type="ECO:0000256" key="8">
    <source>
        <dbReference type="ARBA" id="ARBA00022989"/>
    </source>
</evidence>
<evidence type="ECO:0000256" key="11">
    <source>
        <dbReference type="SAM" id="Phobius"/>
    </source>
</evidence>
<dbReference type="PRINTS" id="PR00344">
    <property type="entry name" value="BCTRLSENSOR"/>
</dbReference>
<comment type="subcellular location">
    <subcellularLocation>
        <location evidence="2">Membrane</location>
    </subcellularLocation>
</comment>
<feature type="domain" description="PAS" evidence="13">
    <location>
        <begin position="258"/>
        <end position="343"/>
    </location>
</feature>
<dbReference type="InterPro" id="IPR004358">
    <property type="entry name" value="Sig_transdc_His_kin-like_C"/>
</dbReference>
<dbReference type="SMART" id="SM00304">
    <property type="entry name" value="HAMP"/>
    <property type="match status" value="1"/>
</dbReference>
<dbReference type="InterPro" id="IPR036890">
    <property type="entry name" value="HATPase_C_sf"/>
</dbReference>
<keyword evidence="9" id="KW-0902">Two-component regulatory system</keyword>
<keyword evidence="5" id="KW-0808">Transferase</keyword>
<dbReference type="InterPro" id="IPR057640">
    <property type="entry name" value="Cache_WalK"/>
</dbReference>
<dbReference type="SMART" id="SM00387">
    <property type="entry name" value="HATPase_c"/>
    <property type="match status" value="1"/>
</dbReference>
<dbReference type="SUPFAM" id="SSF47384">
    <property type="entry name" value="Homodimeric domain of signal transducing histidine kinase"/>
    <property type="match status" value="1"/>
</dbReference>
<dbReference type="NCBIfam" id="TIGR00229">
    <property type="entry name" value="sensory_box"/>
    <property type="match status" value="1"/>
</dbReference>
<dbReference type="Proteomes" id="UP000016057">
    <property type="component" value="Unassembled WGS sequence"/>
</dbReference>
<evidence type="ECO:0000256" key="7">
    <source>
        <dbReference type="ARBA" id="ARBA00022777"/>
    </source>
</evidence>
<dbReference type="PROSITE" id="PS50885">
    <property type="entry name" value="HAMP"/>
    <property type="match status" value="1"/>
</dbReference>
<keyword evidence="8 11" id="KW-1133">Transmembrane helix</keyword>
<dbReference type="Pfam" id="PF02518">
    <property type="entry name" value="HATPase_c"/>
    <property type="match status" value="1"/>
</dbReference>
<name>K8ZQT8_9ENTE</name>
<evidence type="ECO:0000313" key="17">
    <source>
        <dbReference type="Proteomes" id="UP000016057"/>
    </source>
</evidence>
<evidence type="ECO:0000256" key="3">
    <source>
        <dbReference type="ARBA" id="ARBA00012438"/>
    </source>
</evidence>
<dbReference type="PROSITE" id="PS50113">
    <property type="entry name" value="PAC"/>
    <property type="match status" value="1"/>
</dbReference>
<evidence type="ECO:0000313" key="16">
    <source>
        <dbReference type="EMBL" id="EKU27936.1"/>
    </source>
</evidence>
<dbReference type="InterPro" id="IPR003660">
    <property type="entry name" value="HAMP_dom"/>
</dbReference>
<dbReference type="CDD" id="cd06225">
    <property type="entry name" value="HAMP"/>
    <property type="match status" value="1"/>
</dbReference>
<dbReference type="Pfam" id="PF00672">
    <property type="entry name" value="HAMP"/>
    <property type="match status" value="1"/>
</dbReference>
<dbReference type="Gene3D" id="1.10.8.500">
    <property type="entry name" value="HAMP domain in histidine kinase"/>
    <property type="match status" value="1"/>
</dbReference>
<evidence type="ECO:0000256" key="5">
    <source>
        <dbReference type="ARBA" id="ARBA00022679"/>
    </source>
</evidence>
<dbReference type="OrthoDB" id="9813151at2"/>
<dbReference type="Pfam" id="PF23846">
    <property type="entry name" value="Cache_WalK"/>
    <property type="match status" value="1"/>
</dbReference>
<dbReference type="InterPro" id="IPR035965">
    <property type="entry name" value="PAS-like_dom_sf"/>
</dbReference>
<dbReference type="InterPro" id="IPR050351">
    <property type="entry name" value="BphY/WalK/GraS-like"/>
</dbReference>
<dbReference type="InterPro" id="IPR049814">
    <property type="entry name" value="Resp_reg_WalK"/>
</dbReference>
<comment type="catalytic activity">
    <reaction evidence="1">
        <text>ATP + protein L-histidine = ADP + protein N-phospho-L-histidine.</text>
        <dbReference type="EC" id="2.7.13.3"/>
    </reaction>
</comment>
<dbReference type="GO" id="GO:0016036">
    <property type="term" value="P:cellular response to phosphate starvation"/>
    <property type="evidence" value="ECO:0007669"/>
    <property type="project" value="TreeGrafter"/>
</dbReference>
<dbReference type="EMBL" id="AMYT01000007">
    <property type="protein sequence ID" value="EKU27936.1"/>
    <property type="molecule type" value="Genomic_DNA"/>
</dbReference>
<keyword evidence="6 11" id="KW-0812">Transmembrane</keyword>
<dbReference type="GO" id="GO:0004721">
    <property type="term" value="F:phosphoprotein phosphatase activity"/>
    <property type="evidence" value="ECO:0007669"/>
    <property type="project" value="TreeGrafter"/>
</dbReference>
<evidence type="ECO:0000256" key="4">
    <source>
        <dbReference type="ARBA" id="ARBA00022553"/>
    </source>
</evidence>
<evidence type="ECO:0000259" key="12">
    <source>
        <dbReference type="PROSITE" id="PS50109"/>
    </source>
</evidence>
<dbReference type="InterPro" id="IPR000014">
    <property type="entry name" value="PAS"/>
</dbReference>
<keyword evidence="17" id="KW-1185">Reference proteome</keyword>
<gene>
    <name evidence="16" type="ORF">C683_0195</name>
</gene>
<dbReference type="InterPro" id="IPR003594">
    <property type="entry name" value="HATPase_dom"/>
</dbReference>
<dbReference type="PANTHER" id="PTHR45453:SF1">
    <property type="entry name" value="PHOSPHATE REGULON SENSOR PROTEIN PHOR"/>
    <property type="match status" value="1"/>
</dbReference>
<dbReference type="PROSITE" id="PS50112">
    <property type="entry name" value="PAS"/>
    <property type="match status" value="1"/>
</dbReference>
<feature type="domain" description="PAC" evidence="14">
    <location>
        <begin position="323"/>
        <end position="376"/>
    </location>
</feature>
<evidence type="ECO:0000256" key="10">
    <source>
        <dbReference type="ARBA" id="ARBA00023136"/>
    </source>
</evidence>
<dbReference type="SMART" id="SM00091">
    <property type="entry name" value="PAS"/>
    <property type="match status" value="1"/>
</dbReference>
<dbReference type="Gene3D" id="3.30.565.10">
    <property type="entry name" value="Histidine kinase-like ATPase, C-terminal domain"/>
    <property type="match status" value="1"/>
</dbReference>
<dbReference type="AlphaFoldDB" id="K8ZQT8"/>
<dbReference type="PATRIC" id="fig|1234409.3.peg.167"/>
<protein>
    <recommendedName>
        <fullName evidence="3">histidine kinase</fullName>
        <ecNumber evidence="3">2.7.13.3</ecNumber>
    </recommendedName>
</protein>
<dbReference type="FunFam" id="3.30.565.10:FF:000006">
    <property type="entry name" value="Sensor histidine kinase WalK"/>
    <property type="match status" value="1"/>
</dbReference>
<keyword evidence="10 11" id="KW-0472">Membrane</keyword>
<organism evidence="16 17">
    <name type="scientific">Catellicoccus marimammalium M35/04/3</name>
    <dbReference type="NCBI Taxonomy" id="1234409"/>
    <lineage>
        <taxon>Bacteria</taxon>
        <taxon>Bacillati</taxon>
        <taxon>Bacillota</taxon>
        <taxon>Bacilli</taxon>
        <taxon>Lactobacillales</taxon>
        <taxon>Enterococcaceae</taxon>
        <taxon>Catellicoccus</taxon>
    </lineage>
</organism>
<dbReference type="InterPro" id="IPR005467">
    <property type="entry name" value="His_kinase_dom"/>
</dbReference>
<dbReference type="SUPFAM" id="SSF158472">
    <property type="entry name" value="HAMP domain-like"/>
    <property type="match status" value="1"/>
</dbReference>
<dbReference type="CDD" id="cd00082">
    <property type="entry name" value="HisKA"/>
    <property type="match status" value="1"/>
</dbReference>
<dbReference type="Pfam" id="PF13426">
    <property type="entry name" value="PAS_9"/>
    <property type="match status" value="1"/>
</dbReference>
<dbReference type="GO" id="GO:0000155">
    <property type="term" value="F:phosphorelay sensor kinase activity"/>
    <property type="evidence" value="ECO:0007669"/>
    <property type="project" value="InterPro"/>
</dbReference>
<evidence type="ECO:0000259" key="15">
    <source>
        <dbReference type="PROSITE" id="PS50885"/>
    </source>
</evidence>
<evidence type="ECO:0000256" key="9">
    <source>
        <dbReference type="ARBA" id="ARBA00023012"/>
    </source>
</evidence>
<reference evidence="16 17" key="1">
    <citation type="journal article" date="2013" name="Genome Announc.">
        <title>Draft Genome Sequence of Catellicoccus marimammalium, a Novel Species Commonly Found in Gull Feces.</title>
        <authorList>
            <person name="Weigand M.R."/>
            <person name="Ryu H."/>
            <person name="Bozcek L."/>
            <person name="Konstantinidis K.T."/>
            <person name="Santo Domingo J.W."/>
        </authorList>
    </citation>
    <scope>NUCLEOTIDE SEQUENCE [LARGE SCALE GENOMIC DNA]</scope>
    <source>
        <strain evidence="16 17">M35/04/3</strain>
    </source>
</reference>